<gene>
    <name evidence="1" type="ORF">JCGZ_11004</name>
</gene>
<sequence length="82" mass="9359">MDQVLLFPSFWTAQGILEKHLSLVSINDYNEVRQLYEATRLKLGVARLSTSMHKGLPWCLQLVEVEGRNMAGVRVSELDISR</sequence>
<dbReference type="EMBL" id="KK914514">
    <property type="protein sequence ID" value="KDP34656.1"/>
    <property type="molecule type" value="Genomic_DNA"/>
</dbReference>
<protein>
    <submittedName>
        <fullName evidence="1">Uncharacterized protein</fullName>
    </submittedName>
</protein>
<evidence type="ECO:0000313" key="1">
    <source>
        <dbReference type="EMBL" id="KDP34656.1"/>
    </source>
</evidence>
<keyword evidence="2" id="KW-1185">Reference proteome</keyword>
<reference evidence="1 2" key="1">
    <citation type="journal article" date="2014" name="PLoS ONE">
        <title>Global Analysis of Gene Expression Profiles in Physic Nut (Jatropha curcas L.) Seedlings Exposed to Salt Stress.</title>
        <authorList>
            <person name="Zhang L."/>
            <person name="Zhang C."/>
            <person name="Wu P."/>
            <person name="Chen Y."/>
            <person name="Li M."/>
            <person name="Jiang H."/>
            <person name="Wu G."/>
        </authorList>
    </citation>
    <scope>NUCLEOTIDE SEQUENCE [LARGE SCALE GENOMIC DNA]</scope>
    <source>
        <strain evidence="2">cv. GZQX0401</strain>
        <tissue evidence="1">Young leaves</tissue>
    </source>
</reference>
<organism evidence="1 2">
    <name type="scientific">Jatropha curcas</name>
    <name type="common">Barbados nut</name>
    <dbReference type="NCBI Taxonomy" id="180498"/>
    <lineage>
        <taxon>Eukaryota</taxon>
        <taxon>Viridiplantae</taxon>
        <taxon>Streptophyta</taxon>
        <taxon>Embryophyta</taxon>
        <taxon>Tracheophyta</taxon>
        <taxon>Spermatophyta</taxon>
        <taxon>Magnoliopsida</taxon>
        <taxon>eudicotyledons</taxon>
        <taxon>Gunneridae</taxon>
        <taxon>Pentapetalae</taxon>
        <taxon>rosids</taxon>
        <taxon>fabids</taxon>
        <taxon>Malpighiales</taxon>
        <taxon>Euphorbiaceae</taxon>
        <taxon>Crotonoideae</taxon>
        <taxon>Jatropheae</taxon>
        <taxon>Jatropha</taxon>
    </lineage>
</organism>
<dbReference type="AlphaFoldDB" id="A0A067KEJ9"/>
<name>A0A067KEJ9_JATCU</name>
<proteinExistence type="predicted"/>
<accession>A0A067KEJ9</accession>
<dbReference type="Proteomes" id="UP000027138">
    <property type="component" value="Unassembled WGS sequence"/>
</dbReference>
<evidence type="ECO:0000313" key="2">
    <source>
        <dbReference type="Proteomes" id="UP000027138"/>
    </source>
</evidence>